<dbReference type="Pfam" id="PF14107">
    <property type="entry name" value="DUF4280"/>
    <property type="match status" value="1"/>
</dbReference>
<organism evidence="1 2">
    <name type="scientific">Leptotrichia wadei</name>
    <dbReference type="NCBI Taxonomy" id="157687"/>
    <lineage>
        <taxon>Bacteria</taxon>
        <taxon>Fusobacteriati</taxon>
        <taxon>Fusobacteriota</taxon>
        <taxon>Fusobacteriia</taxon>
        <taxon>Fusobacteriales</taxon>
        <taxon>Leptotrichiaceae</taxon>
        <taxon>Leptotrichia</taxon>
    </lineage>
</organism>
<evidence type="ECO:0008006" key="3">
    <source>
        <dbReference type="Google" id="ProtNLM"/>
    </source>
</evidence>
<protein>
    <recommendedName>
        <fullName evidence="3">DUF4280 domain-containing protein</fullName>
    </recommendedName>
</protein>
<dbReference type="InterPro" id="IPR025460">
    <property type="entry name" value="DUF4280"/>
</dbReference>
<dbReference type="OrthoDB" id="603864at2"/>
<dbReference type="AlphaFoldDB" id="A0A510KTH1"/>
<proteinExistence type="predicted"/>
<dbReference type="RefSeq" id="WP_147003675.1">
    <property type="nucleotide sequence ID" value="NZ_AP019841.1"/>
</dbReference>
<gene>
    <name evidence="1" type="ORF">JMUB3936_1210</name>
</gene>
<reference evidence="1 2" key="1">
    <citation type="submission" date="2019-07" db="EMBL/GenBank/DDBJ databases">
        <title>Complete Genome Sequence of Leptotrichia wadei Strain JMUB3936.</title>
        <authorList>
            <person name="Watanabe S."/>
            <person name="Cui L."/>
        </authorList>
    </citation>
    <scope>NUCLEOTIDE SEQUENCE [LARGE SCALE GENOMIC DNA]</scope>
    <source>
        <strain evidence="1 2">JMUB3936</strain>
    </source>
</reference>
<sequence>MNKKCVPEGSFIKCSFAEATNIKRLKVTHNNNVLIYGKKMATEGDKEFLENIPQFDKCKKGECKFCAVGNWEPLGEKAMIGNNRLLLENSKIKCEKGGILSLYLTLEEMMASESLLSLFNSDFPIGQGMELALLTSLGIGGLGVLPRNLFFNFGMPGFVVYGGKNKRNSQELYREAIEEGLKNGKIKKVEKNGNIYYETTEVINYKNYGSIWSGNFVLTEIDGELIVYSKKR</sequence>
<evidence type="ECO:0000313" key="1">
    <source>
        <dbReference type="EMBL" id="BBM54926.1"/>
    </source>
</evidence>
<dbReference type="Proteomes" id="UP000321944">
    <property type="component" value="Chromosome"/>
</dbReference>
<evidence type="ECO:0000313" key="2">
    <source>
        <dbReference type="Proteomes" id="UP000321944"/>
    </source>
</evidence>
<accession>A0A510KTH1</accession>
<name>A0A510KTH1_9FUSO</name>
<dbReference type="EMBL" id="AP019841">
    <property type="protein sequence ID" value="BBM54926.1"/>
    <property type="molecule type" value="Genomic_DNA"/>
</dbReference>